<dbReference type="PROSITE" id="PS51257">
    <property type="entry name" value="PROKAR_LIPOPROTEIN"/>
    <property type="match status" value="1"/>
</dbReference>
<dbReference type="EMBL" id="FOAB01000004">
    <property type="protein sequence ID" value="SEL53731.1"/>
    <property type="molecule type" value="Genomic_DNA"/>
</dbReference>
<protein>
    <submittedName>
        <fullName evidence="1">Uncharacterized protein</fullName>
    </submittedName>
</protein>
<proteinExistence type="predicted"/>
<dbReference type="STRING" id="1038014.SAMN04487910_2752"/>
<dbReference type="Proteomes" id="UP000198521">
    <property type="component" value="Unassembled WGS sequence"/>
</dbReference>
<keyword evidence="2" id="KW-1185">Reference proteome</keyword>
<dbReference type="RefSeq" id="WP_139195656.1">
    <property type="nucleotide sequence ID" value="NZ_FOAB01000004.1"/>
</dbReference>
<reference evidence="2" key="1">
    <citation type="submission" date="2016-10" db="EMBL/GenBank/DDBJ databases">
        <authorList>
            <person name="Varghese N."/>
            <person name="Submissions S."/>
        </authorList>
    </citation>
    <scope>NUCLEOTIDE SEQUENCE [LARGE SCALE GENOMIC DNA]</scope>
    <source>
        <strain evidence="2">DSM 25232 / NCIMB 14723 / 92V</strain>
    </source>
</reference>
<dbReference type="AlphaFoldDB" id="A0A1H7R0E1"/>
<sequence>MKILIKISITILTLVSCGKETEKKTQLVESNFKLKQDFTDFKRKMTKLDTIKVWFNHSVCTYQAYEQLEITKNSNLIRIKSEFMESTFNDNPKWKVVYNREIPITDTIWKFEKFVDQNKQWQNYDINSNGTLYVVNKKDTIRYSVSGLIDLNKFISEYHTVMRKLYPENKENIYGINEPKKIK</sequence>
<organism evidence="1 2">
    <name type="scientific">Aquimarina amphilecti</name>
    <dbReference type="NCBI Taxonomy" id="1038014"/>
    <lineage>
        <taxon>Bacteria</taxon>
        <taxon>Pseudomonadati</taxon>
        <taxon>Bacteroidota</taxon>
        <taxon>Flavobacteriia</taxon>
        <taxon>Flavobacteriales</taxon>
        <taxon>Flavobacteriaceae</taxon>
        <taxon>Aquimarina</taxon>
    </lineage>
</organism>
<dbReference type="OrthoDB" id="1162594at2"/>
<gene>
    <name evidence="1" type="ORF">SAMN04487910_2752</name>
</gene>
<name>A0A1H7R0E1_AQUAM</name>
<evidence type="ECO:0000313" key="1">
    <source>
        <dbReference type="EMBL" id="SEL53731.1"/>
    </source>
</evidence>
<evidence type="ECO:0000313" key="2">
    <source>
        <dbReference type="Proteomes" id="UP000198521"/>
    </source>
</evidence>
<accession>A0A1H7R0E1</accession>